<keyword evidence="1" id="KW-0472">Membrane</keyword>
<evidence type="ECO:0000313" key="3">
    <source>
        <dbReference type="Proteomes" id="UP000242317"/>
    </source>
</evidence>
<dbReference type="EMBL" id="FMYK01000002">
    <property type="protein sequence ID" value="SDB91588.1"/>
    <property type="molecule type" value="Genomic_DNA"/>
</dbReference>
<keyword evidence="1" id="KW-1133">Transmembrane helix</keyword>
<gene>
    <name evidence="2" type="ORF">SAMN05421749_10258</name>
</gene>
<feature type="transmembrane region" description="Helical" evidence="1">
    <location>
        <begin position="28"/>
        <end position="45"/>
    </location>
</feature>
<dbReference type="AlphaFoldDB" id="A0A1G6HBW9"/>
<protein>
    <submittedName>
        <fullName evidence="2">Uncharacterized protein</fullName>
    </submittedName>
</protein>
<keyword evidence="3" id="KW-1185">Reference proteome</keyword>
<dbReference type="OrthoDB" id="6700897at2"/>
<dbReference type="RefSeq" id="WP_092616243.1">
    <property type="nucleotide sequence ID" value="NZ_FMYK01000002.1"/>
</dbReference>
<accession>A0A1G6HBW9</accession>
<dbReference type="Proteomes" id="UP000242317">
    <property type="component" value="Unassembled WGS sequence"/>
</dbReference>
<reference evidence="3" key="1">
    <citation type="submission" date="2016-09" db="EMBL/GenBank/DDBJ databases">
        <authorList>
            <person name="Varghese N."/>
            <person name="Submissions S."/>
        </authorList>
    </citation>
    <scope>NUCLEOTIDE SEQUENCE [LARGE SCALE GENOMIC DNA]</scope>
    <source>
        <strain evidence="3">ANC 3699</strain>
    </source>
</reference>
<sequence>MNKKTDPNQELEHALAVQEKNRRDLDRILWIILPILALLLSAIFANWNILSTIGTAIVLGICFVMVGIKKKSLALTLTIVLIYCLIDNYLSYHMQFNITGLKRQLLSMILFVSLIGLTRFMFERAMMKKDSF</sequence>
<evidence type="ECO:0000313" key="2">
    <source>
        <dbReference type="EMBL" id="SDB91588.1"/>
    </source>
</evidence>
<proteinExistence type="predicted"/>
<feature type="transmembrane region" description="Helical" evidence="1">
    <location>
        <begin position="51"/>
        <end position="68"/>
    </location>
</feature>
<keyword evidence="1" id="KW-0812">Transmembrane</keyword>
<feature type="transmembrane region" description="Helical" evidence="1">
    <location>
        <begin position="73"/>
        <end position="92"/>
    </location>
</feature>
<evidence type="ECO:0000256" key="1">
    <source>
        <dbReference type="SAM" id="Phobius"/>
    </source>
</evidence>
<organism evidence="2 3">
    <name type="scientific">Acinetobacter marinus</name>
    <dbReference type="NCBI Taxonomy" id="281375"/>
    <lineage>
        <taxon>Bacteria</taxon>
        <taxon>Pseudomonadati</taxon>
        <taxon>Pseudomonadota</taxon>
        <taxon>Gammaproteobacteria</taxon>
        <taxon>Moraxellales</taxon>
        <taxon>Moraxellaceae</taxon>
        <taxon>Acinetobacter</taxon>
    </lineage>
</organism>
<feature type="transmembrane region" description="Helical" evidence="1">
    <location>
        <begin position="104"/>
        <end position="122"/>
    </location>
</feature>
<name>A0A1G6HBW9_9GAMM</name>